<protein>
    <submittedName>
        <fullName evidence="1">Uncharacterized protein</fullName>
    </submittedName>
</protein>
<accession>A0ABP0STU4</accession>
<dbReference type="EMBL" id="CAXAMN010028250">
    <property type="protein sequence ID" value="CAK9115842.1"/>
    <property type="molecule type" value="Genomic_DNA"/>
</dbReference>
<proteinExistence type="predicted"/>
<dbReference type="InterPro" id="IPR029063">
    <property type="entry name" value="SAM-dependent_MTases_sf"/>
</dbReference>
<evidence type="ECO:0000313" key="1">
    <source>
        <dbReference type="EMBL" id="CAK9115842.1"/>
    </source>
</evidence>
<dbReference type="Pfam" id="PF05711">
    <property type="entry name" value="TylF"/>
    <property type="match status" value="1"/>
</dbReference>
<dbReference type="Proteomes" id="UP001642484">
    <property type="component" value="Unassembled WGS sequence"/>
</dbReference>
<reference evidence="1 2" key="1">
    <citation type="submission" date="2024-02" db="EMBL/GenBank/DDBJ databases">
        <authorList>
            <person name="Chen Y."/>
            <person name="Shah S."/>
            <person name="Dougan E. K."/>
            <person name="Thang M."/>
            <person name="Chan C."/>
        </authorList>
    </citation>
    <scope>NUCLEOTIDE SEQUENCE [LARGE SCALE GENOMIC DNA]</scope>
</reference>
<dbReference type="Gene3D" id="3.40.50.150">
    <property type="entry name" value="Vaccinia Virus protein VP39"/>
    <property type="match status" value="1"/>
</dbReference>
<sequence length="938" mass="106726">MDRLDEPRSFARLKLYRTIHLGLEILNELRAHSCPSMDFMLAPSAPLDQVREQLRQQDLGLLQTRDVQALAACFNRVPVGWPVVVEFLQDMLRFYHRKDLSSEQSLDPRSKVVLYRSFLRHQEAMEQKELQDAMQGLFRDTLNSMTALLVEASRSDQEQPWALQDPKTYQERLEEPNISEFDPESTQRILGELGVQTDWQLEELPEWEASAHELLERLNEVPFLESHPVPDRGLTMAWASWSLRSADRSELGTFLTRSGYRSTGGPGSEGYTNSPLDPLVPLVVGNFSRAADAEIQALALILQKAEKLGDLSRIAGVVHLVVTQTPCVSCLGAMAQFRALMPEVHLHCHFHRLRQEREARAADPRERRRSICSIYETTSGSSEGQPSFSDALEVFRRMLRVVSMEKEAELLNVLGAAGTAEEDHGLPLPESVMLPSPGTFHSLIGMAMAEGRVKEAIGLVKYQRLKELPVFARSLAMLAEDLRVPPRLAMRFLHESQVAGHLASRRLLSFLLRRLAKLDRPDASRLAVTFLRRCCRKEDSMGVYYRPDYPIPTIKRYPGSGTVAACLALAPSELLPRWARALGIWARCSQPDHEEDAAVPFRALMKRLTSHGGSVEAEFLWIRRCFDDKTKKKKQNRCLLGERRDGEEVAHLSWDELQQVPEDPWLANTRRQIFEHWPKITMTSEARMRTTTLLLTWISQQRIAGDVAEAGVWRGGHALFMKFASDYLQRISRRPRRVWLLDSFEGFGHKNEGIDEVFNRVNNSAEGWYSVISLFRGLQVLDSRVVFVRGFYEESLWKVPPFVRLALLRVDCDMYSSIAQVLCYLYDLISVGGFVIIDDWGTWPSAQLAVIDFLEQGLAQDVRVNIRKTGADAMLEARRRGPRPMQKTSSAENVGDVWWQKRMESKVADSRFCLEKVGMKARAVDSFCTEDCLPSCCL</sequence>
<dbReference type="PANTHER" id="PTHR40036:SF1">
    <property type="entry name" value="MACROCIN O-METHYLTRANSFERASE"/>
    <property type="match status" value="1"/>
</dbReference>
<evidence type="ECO:0000313" key="2">
    <source>
        <dbReference type="Proteomes" id="UP001642484"/>
    </source>
</evidence>
<keyword evidence="2" id="KW-1185">Reference proteome</keyword>
<organism evidence="1 2">
    <name type="scientific">Durusdinium trenchii</name>
    <dbReference type="NCBI Taxonomy" id="1381693"/>
    <lineage>
        <taxon>Eukaryota</taxon>
        <taxon>Sar</taxon>
        <taxon>Alveolata</taxon>
        <taxon>Dinophyceae</taxon>
        <taxon>Suessiales</taxon>
        <taxon>Symbiodiniaceae</taxon>
        <taxon>Durusdinium</taxon>
    </lineage>
</organism>
<dbReference type="PANTHER" id="PTHR40036">
    <property type="entry name" value="MACROCIN O-METHYLTRANSFERASE"/>
    <property type="match status" value="1"/>
</dbReference>
<dbReference type="InterPro" id="IPR008884">
    <property type="entry name" value="TylF_MeTrfase"/>
</dbReference>
<gene>
    <name evidence="1" type="ORF">CCMP2556_LOCUS53577</name>
</gene>
<comment type="caution">
    <text evidence="1">The sequence shown here is derived from an EMBL/GenBank/DDBJ whole genome shotgun (WGS) entry which is preliminary data.</text>
</comment>
<name>A0ABP0STU4_9DINO</name>